<evidence type="ECO:0000256" key="6">
    <source>
        <dbReference type="ARBA" id="ARBA00022833"/>
    </source>
</evidence>
<dbReference type="Pfam" id="PF01551">
    <property type="entry name" value="Peptidase_M23"/>
    <property type="match status" value="1"/>
</dbReference>
<dbReference type="InterPro" id="IPR016047">
    <property type="entry name" value="M23ase_b-sheet_dom"/>
</dbReference>
<evidence type="ECO:0000256" key="4">
    <source>
        <dbReference type="ARBA" id="ARBA00022723"/>
    </source>
</evidence>
<keyword evidence="4" id="KW-0479">Metal-binding</keyword>
<dbReference type="PANTHER" id="PTHR21666">
    <property type="entry name" value="PEPTIDASE-RELATED"/>
    <property type="match status" value="1"/>
</dbReference>
<dbReference type="InterPro" id="IPR054512">
    <property type="entry name" value="NMB0315-like_N"/>
</dbReference>
<dbReference type="CDD" id="cd12797">
    <property type="entry name" value="M23_peptidase"/>
    <property type="match status" value="1"/>
</dbReference>
<dbReference type="InterPro" id="IPR045834">
    <property type="entry name" value="Csd3_N2"/>
</dbReference>
<gene>
    <name evidence="11" type="ORF">H8L67_01350</name>
</gene>
<protein>
    <submittedName>
        <fullName evidence="11">Peptidoglycan DD-metalloendopeptidase family protein</fullName>
    </submittedName>
</protein>
<evidence type="ECO:0000259" key="8">
    <source>
        <dbReference type="Pfam" id="PF01551"/>
    </source>
</evidence>
<proteinExistence type="predicted"/>
<name>A0ABX8WQT8_9GAMM</name>
<dbReference type="RefSeq" id="WP_220380014.1">
    <property type="nucleotide sequence ID" value="NZ_CP080544.1"/>
</dbReference>
<evidence type="ECO:0000256" key="1">
    <source>
        <dbReference type="ARBA" id="ARBA00001947"/>
    </source>
</evidence>
<evidence type="ECO:0000259" key="10">
    <source>
        <dbReference type="Pfam" id="PF22310"/>
    </source>
</evidence>
<dbReference type="InterPro" id="IPR050570">
    <property type="entry name" value="Cell_wall_metabolism_enzyme"/>
</dbReference>
<comment type="subcellular location">
    <subcellularLocation>
        <location evidence="2">Cell envelope</location>
    </subcellularLocation>
</comment>
<keyword evidence="3" id="KW-0645">Protease</keyword>
<keyword evidence="5" id="KW-0378">Hydrolase</keyword>
<organism evidence="11 12">
    <name type="scientific">Lysobacter soyae</name>
    <dbReference type="NCBI Taxonomy" id="2764185"/>
    <lineage>
        <taxon>Bacteria</taxon>
        <taxon>Pseudomonadati</taxon>
        <taxon>Pseudomonadota</taxon>
        <taxon>Gammaproteobacteria</taxon>
        <taxon>Lysobacterales</taxon>
        <taxon>Lysobacteraceae</taxon>
        <taxon>Lysobacter</taxon>
    </lineage>
</organism>
<evidence type="ECO:0000256" key="5">
    <source>
        <dbReference type="ARBA" id="ARBA00022801"/>
    </source>
</evidence>
<dbReference type="Proteomes" id="UP000824755">
    <property type="component" value="Chromosome"/>
</dbReference>
<evidence type="ECO:0000256" key="3">
    <source>
        <dbReference type="ARBA" id="ARBA00022670"/>
    </source>
</evidence>
<keyword evidence="7" id="KW-0482">Metalloprotease</keyword>
<reference evidence="11 12" key="1">
    <citation type="submission" date="2021-08" db="EMBL/GenBank/DDBJ databases">
        <title>Lysobacter sp. strain CJ11 Genome sequencing and assembly.</title>
        <authorList>
            <person name="Kim I."/>
        </authorList>
    </citation>
    <scope>NUCLEOTIDE SEQUENCE [LARGE SCALE GENOMIC DNA]</scope>
    <source>
        <strain evidence="11 12">CJ11</strain>
    </source>
</reference>
<sequence>MKNVHQDPARQTRLRDLRQAALSRFVASKFPEGRWSRRQWAQASVIASMGLLAAALVPGMEHAVGPAGSELKSSALSLSIPLTLPTADAGANRPEPGEWQRVNLRKGETLTALLSSLGFNKKDVQAFTRHPETRTELARLSSGSEISVLADTANALQAVRFPRSEGEVELRRKGDGFLVKTLEAKEETRTVVLSGTVGRDLMSSARKAGLTRQNIEEMTDEIFKYDIDFESDLNAADRFSVVVDQTWKNGQLMETSPVLAASFTVGNELHTGFRHVRGGKAEYFSAEGRALKRPFIRMPIPYARLSSGFGGRRHPILGITRMHKGVDYAASTGTPIMAAGDARVKFVGRGHGYGNVVELDHGGGQTTFYAHMSRFAKIRVGQHIDQGTVIGYVGSTGLSTGPHLHYEFRVNGVYRNPLTVTMAPPAPLSGKDLVAFRSETRRAMDKIRTVEKIIYPGSAKVVAVSTSTTKASSKG</sequence>
<dbReference type="Gene3D" id="3.10.450.350">
    <property type="match status" value="2"/>
</dbReference>
<dbReference type="PANTHER" id="PTHR21666:SF288">
    <property type="entry name" value="CELL DIVISION PROTEIN YTFB"/>
    <property type="match status" value="1"/>
</dbReference>
<evidence type="ECO:0000256" key="2">
    <source>
        <dbReference type="ARBA" id="ARBA00004196"/>
    </source>
</evidence>
<keyword evidence="6" id="KW-0862">Zinc</keyword>
<feature type="domain" description="Csd3-like second N-terminal" evidence="9">
    <location>
        <begin position="189"/>
        <end position="309"/>
    </location>
</feature>
<evidence type="ECO:0000256" key="7">
    <source>
        <dbReference type="ARBA" id="ARBA00023049"/>
    </source>
</evidence>
<feature type="domain" description="DD-carboxypeptidase/endopeptidase Mpg-like N-terminal" evidence="10">
    <location>
        <begin position="99"/>
        <end position="162"/>
    </location>
</feature>
<dbReference type="EMBL" id="CP080544">
    <property type="protein sequence ID" value="QYR53196.1"/>
    <property type="molecule type" value="Genomic_DNA"/>
</dbReference>
<keyword evidence="12" id="KW-1185">Reference proteome</keyword>
<dbReference type="SUPFAM" id="SSF51261">
    <property type="entry name" value="Duplicated hybrid motif"/>
    <property type="match status" value="1"/>
</dbReference>
<dbReference type="Pfam" id="PF19425">
    <property type="entry name" value="Csd3_N2"/>
    <property type="match status" value="1"/>
</dbReference>
<dbReference type="InterPro" id="IPR011055">
    <property type="entry name" value="Dup_hybrid_motif"/>
</dbReference>
<evidence type="ECO:0000313" key="11">
    <source>
        <dbReference type="EMBL" id="QYR53196.1"/>
    </source>
</evidence>
<accession>A0ABX8WQT8</accession>
<dbReference type="Pfam" id="PF22310">
    <property type="entry name" value="NMB0315_dom_I"/>
    <property type="match status" value="1"/>
</dbReference>
<comment type="cofactor">
    <cofactor evidence="1">
        <name>Zn(2+)</name>
        <dbReference type="ChEBI" id="CHEBI:29105"/>
    </cofactor>
</comment>
<feature type="domain" description="M23ase beta-sheet core" evidence="8">
    <location>
        <begin position="321"/>
        <end position="417"/>
    </location>
</feature>
<evidence type="ECO:0000259" key="9">
    <source>
        <dbReference type="Pfam" id="PF19425"/>
    </source>
</evidence>
<evidence type="ECO:0000313" key="12">
    <source>
        <dbReference type="Proteomes" id="UP000824755"/>
    </source>
</evidence>
<dbReference type="Gene3D" id="2.70.70.10">
    <property type="entry name" value="Glucose Permease (Domain IIA)"/>
    <property type="match status" value="1"/>
</dbReference>